<organism evidence="1 2">
    <name type="scientific">Paenibacillus radicis</name>
    <name type="common">ex Xue et al. 2023</name>
    <dbReference type="NCBI Taxonomy" id="2972489"/>
    <lineage>
        <taxon>Bacteria</taxon>
        <taxon>Bacillati</taxon>
        <taxon>Bacillota</taxon>
        <taxon>Bacilli</taxon>
        <taxon>Bacillales</taxon>
        <taxon>Paenibacillaceae</taxon>
        <taxon>Paenibacillus</taxon>
    </lineage>
</organism>
<keyword evidence="2" id="KW-1185">Reference proteome</keyword>
<dbReference type="Proteomes" id="UP001300012">
    <property type="component" value="Unassembled WGS sequence"/>
</dbReference>
<protein>
    <submittedName>
        <fullName evidence="1">Uncharacterized protein</fullName>
    </submittedName>
</protein>
<dbReference type="RefSeq" id="WP_258216983.1">
    <property type="nucleotide sequence ID" value="NZ_JANQBD010000027.1"/>
</dbReference>
<sequence>MDMMERISILRKQETDCYSLCLYLLQCERLACMAAEDALYKLIQCDSFFTADLQTKDIMLRKMSMTSALHIKMLNRAVPKPH</sequence>
<evidence type="ECO:0000313" key="2">
    <source>
        <dbReference type="Proteomes" id="UP001300012"/>
    </source>
</evidence>
<accession>A0ABT1YQJ3</accession>
<gene>
    <name evidence="1" type="ORF">NV381_29965</name>
</gene>
<name>A0ABT1YQJ3_9BACL</name>
<evidence type="ECO:0000313" key="1">
    <source>
        <dbReference type="EMBL" id="MCR8635438.1"/>
    </source>
</evidence>
<reference evidence="1 2" key="1">
    <citation type="submission" date="2022-08" db="EMBL/GenBank/DDBJ databases">
        <title>Paenibacillus endoradicis sp. nov., Paenibacillus radicibacter sp. nov and Paenibacillus pararadicis sp. nov., three cold-adapted plant growth-promoting bacteria isolated from root of Larix gmelinii in Great Khingan.</title>
        <authorList>
            <person name="Xue H."/>
        </authorList>
    </citation>
    <scope>NUCLEOTIDE SEQUENCE [LARGE SCALE GENOMIC DNA]</scope>
    <source>
        <strain evidence="1 2">N5-1-1-5</strain>
    </source>
</reference>
<dbReference type="EMBL" id="JANQBD010000027">
    <property type="protein sequence ID" value="MCR8635438.1"/>
    <property type="molecule type" value="Genomic_DNA"/>
</dbReference>
<comment type="caution">
    <text evidence="1">The sequence shown here is derived from an EMBL/GenBank/DDBJ whole genome shotgun (WGS) entry which is preliminary data.</text>
</comment>
<proteinExistence type="predicted"/>